<dbReference type="CDD" id="cd10169">
    <property type="entry name" value="ASKHA_NBD_actin-like"/>
    <property type="match status" value="1"/>
</dbReference>
<feature type="compositionally biased region" description="Basic and acidic residues" evidence="2">
    <location>
        <begin position="12"/>
        <end position="38"/>
    </location>
</feature>
<protein>
    <submittedName>
        <fullName evidence="4">Actin-2-like 4</fullName>
    </submittedName>
</protein>
<feature type="region of interest" description="Disordered" evidence="2">
    <location>
        <begin position="1"/>
        <end position="83"/>
    </location>
</feature>
<dbReference type="InterPro" id="IPR004000">
    <property type="entry name" value="Actin"/>
</dbReference>
<dbReference type="PANTHER" id="PTHR11937">
    <property type="entry name" value="ACTIN"/>
    <property type="match status" value="1"/>
</dbReference>
<evidence type="ECO:0000313" key="4">
    <source>
        <dbReference type="EMBL" id="KAG7174742.1"/>
    </source>
</evidence>
<accession>A0A8J5N7N6</accession>
<dbReference type="AlphaFoldDB" id="A0A8J5N7N6"/>
<comment type="caution">
    <text evidence="4">The sequence shown here is derived from an EMBL/GenBank/DDBJ whole genome shotgun (WGS) entry which is preliminary data.</text>
</comment>
<evidence type="ECO:0000256" key="2">
    <source>
        <dbReference type="SAM" id="MobiDB-lite"/>
    </source>
</evidence>
<dbReference type="InterPro" id="IPR043129">
    <property type="entry name" value="ATPase_NBD"/>
</dbReference>
<dbReference type="SMART" id="SM00268">
    <property type="entry name" value="ACTIN"/>
    <property type="match status" value="1"/>
</dbReference>
<keyword evidence="5" id="KW-1185">Reference proteome</keyword>
<evidence type="ECO:0000313" key="5">
    <source>
        <dbReference type="Proteomes" id="UP000747542"/>
    </source>
</evidence>
<dbReference type="Pfam" id="PF00022">
    <property type="entry name" value="Actin"/>
    <property type="match status" value="1"/>
</dbReference>
<feature type="compositionally biased region" description="Polar residues" evidence="2">
    <location>
        <begin position="146"/>
        <end position="156"/>
    </location>
</feature>
<dbReference type="SUPFAM" id="SSF50729">
    <property type="entry name" value="PH domain-like"/>
    <property type="match status" value="1"/>
</dbReference>
<evidence type="ECO:0000256" key="1">
    <source>
        <dbReference type="RuleBase" id="RU000487"/>
    </source>
</evidence>
<feature type="compositionally biased region" description="Low complexity" evidence="2">
    <location>
        <begin position="134"/>
        <end position="145"/>
    </location>
</feature>
<dbReference type="InterPro" id="IPR001849">
    <property type="entry name" value="PH_domain"/>
</dbReference>
<proteinExistence type="inferred from homology"/>
<dbReference type="Gene3D" id="2.30.29.30">
    <property type="entry name" value="Pleckstrin-homology domain (PH domain)/Phosphotyrosine-binding domain (PTB)"/>
    <property type="match status" value="1"/>
</dbReference>
<feature type="compositionally biased region" description="Pro residues" evidence="2">
    <location>
        <begin position="1"/>
        <end position="10"/>
    </location>
</feature>
<feature type="domain" description="PH" evidence="3">
    <location>
        <begin position="229"/>
        <end position="285"/>
    </location>
</feature>
<dbReference type="EMBL" id="JAHLQT010007069">
    <property type="protein sequence ID" value="KAG7174742.1"/>
    <property type="molecule type" value="Genomic_DNA"/>
</dbReference>
<name>A0A8J5N7N6_HOMAM</name>
<sequence>MRDTPSPGPPVETEKEDHHQQEDKQKREEDRTQQDRCVEVYPETVRQRQRNMMASSNKVDIKNWNSSGANHNNNESQTSPAKVKKFLPSVKALRNQFETGKTNNNRPETNGNISVNSNSTLTLSHKSLGSTSSLASSTLEKTSSTNSLNSAGGSMENLLSPSLDNLRQVDPNEPVEPIFNQFKKVDEELRELMSKPPSTTGWNPRPLLKRLYYIPEAPKMQSQGTTYINIEGYLEKLPSGRKKATFWNAWKRRYFVAKEGVLYYYQNTQAEKPSMKMTLMGGKVECMEPNMVGVDDGCCDSKASVMLGIDDGRRDLNYHCSRYYRRSSIPTSPLMISSTEGALRGGQVQFTARSGEVAEGAGDPHATLPQVFVPSVVATDRESRRQVWGYDALTPDVRASSCVSFPIRPSHKISKYVIPILQYSVDLSAVSSLLQKTFADLKVDPKNYHVQLSVPRVLNTNTQTELLRVLFDKYGVRSVNLTHQSILALYAYNATSGIVVDVGERMDIVPVIDGYIVDGGVSRVPYGGYRILDHLRQFLYMRNVSLINEVESYIIRQVLENICYCAHHYNTEKARCTNNSDNFEKSVSLSEYFHSKDCPYESISLDFGRFQATEGLFNPDAWGLDHPGLHKLVHKAIMECSMDIRKEMSRSIFLAGGVTQLPGLVDRLTTEIDNLTPPAIRPKSYGNMTPIYPLKTNIYLVFEGVESVDISSNLIAAKFCECQLQVHASPYRYHAAYIGACVLAESPAFAQSRISREDWNKHGNAALRKWTL</sequence>
<feature type="region of interest" description="Disordered" evidence="2">
    <location>
        <begin position="99"/>
        <end position="118"/>
    </location>
</feature>
<gene>
    <name evidence="4" type="primary">Act2-L4</name>
    <name evidence="4" type="ORF">Hamer_G023978</name>
</gene>
<evidence type="ECO:0000259" key="3">
    <source>
        <dbReference type="Pfam" id="PF00169"/>
    </source>
</evidence>
<comment type="similarity">
    <text evidence="1">Belongs to the actin family.</text>
</comment>
<feature type="compositionally biased region" description="Low complexity" evidence="2">
    <location>
        <begin position="63"/>
        <end position="76"/>
    </location>
</feature>
<dbReference type="Pfam" id="PF00169">
    <property type="entry name" value="PH"/>
    <property type="match status" value="1"/>
</dbReference>
<dbReference type="InterPro" id="IPR011993">
    <property type="entry name" value="PH-like_dom_sf"/>
</dbReference>
<reference evidence="4" key="1">
    <citation type="journal article" date="2021" name="Sci. Adv.">
        <title>The American lobster genome reveals insights on longevity, neural, and immune adaptations.</title>
        <authorList>
            <person name="Polinski J.M."/>
            <person name="Zimin A.V."/>
            <person name="Clark K.F."/>
            <person name="Kohn A.B."/>
            <person name="Sadowski N."/>
            <person name="Timp W."/>
            <person name="Ptitsyn A."/>
            <person name="Khanna P."/>
            <person name="Romanova D.Y."/>
            <person name="Williams P."/>
            <person name="Greenwood S.J."/>
            <person name="Moroz L.L."/>
            <person name="Walt D.R."/>
            <person name="Bodnar A.G."/>
        </authorList>
    </citation>
    <scope>NUCLEOTIDE SEQUENCE</scope>
    <source>
        <strain evidence="4">GMGI-L3</strain>
    </source>
</reference>
<dbReference type="SUPFAM" id="SSF53067">
    <property type="entry name" value="Actin-like ATPase domain"/>
    <property type="match status" value="2"/>
</dbReference>
<dbReference type="Proteomes" id="UP000747542">
    <property type="component" value="Unassembled WGS sequence"/>
</dbReference>
<dbReference type="Gene3D" id="3.90.640.10">
    <property type="entry name" value="Actin, Chain A, domain 4"/>
    <property type="match status" value="1"/>
</dbReference>
<feature type="region of interest" description="Disordered" evidence="2">
    <location>
        <begin position="134"/>
        <end position="156"/>
    </location>
</feature>
<dbReference type="Gene3D" id="3.30.420.40">
    <property type="match status" value="2"/>
</dbReference>
<organism evidence="4 5">
    <name type="scientific">Homarus americanus</name>
    <name type="common">American lobster</name>
    <dbReference type="NCBI Taxonomy" id="6706"/>
    <lineage>
        <taxon>Eukaryota</taxon>
        <taxon>Metazoa</taxon>
        <taxon>Ecdysozoa</taxon>
        <taxon>Arthropoda</taxon>
        <taxon>Crustacea</taxon>
        <taxon>Multicrustacea</taxon>
        <taxon>Malacostraca</taxon>
        <taxon>Eumalacostraca</taxon>
        <taxon>Eucarida</taxon>
        <taxon>Decapoda</taxon>
        <taxon>Pleocyemata</taxon>
        <taxon>Astacidea</taxon>
        <taxon>Nephropoidea</taxon>
        <taxon>Nephropidae</taxon>
        <taxon>Homarus</taxon>
    </lineage>
</organism>